<dbReference type="Proteomes" id="UP000681340">
    <property type="component" value="Unassembled WGS sequence"/>
</dbReference>
<feature type="domain" description="SGNH hydrolase-type esterase" evidence="4">
    <location>
        <begin position="263"/>
        <end position="534"/>
    </location>
</feature>
<accession>A0A919S5C7</accession>
<feature type="transmembrane region" description="Helical" evidence="3">
    <location>
        <begin position="110"/>
        <end position="131"/>
    </location>
</feature>
<dbReference type="InterPro" id="IPR037460">
    <property type="entry name" value="SEST-like"/>
</dbReference>
<evidence type="ECO:0000313" key="6">
    <source>
        <dbReference type="Proteomes" id="UP000681340"/>
    </source>
</evidence>
<protein>
    <recommendedName>
        <fullName evidence="4">SGNH hydrolase-type esterase domain-containing protein</fullName>
    </recommendedName>
</protein>
<dbReference type="GO" id="GO:0016788">
    <property type="term" value="F:hydrolase activity, acting on ester bonds"/>
    <property type="evidence" value="ECO:0007669"/>
    <property type="project" value="InterPro"/>
</dbReference>
<dbReference type="CDD" id="cd01823">
    <property type="entry name" value="SEST_like"/>
    <property type="match status" value="1"/>
</dbReference>
<sequence>MFAVALILLLFFARSGTSSLTLQVWFTLFVIAATLWVRGQYMDSLDDRQWLIPRRVGVVLLVVAVALVASYEIQPRAGAALAGVLLAYFVAGSAVTWLRQGLRSDRIRRTLALALTGAGASCALLGILLLGRGSGTAGVILEYALLGAALLVLLPVGVALLSEIVVRWMCGLSGPRPLRLWLGLAGAALFVLSTALLYALTRSPWLLGAVIVLALLAIAVVSSTQADIAFVMSVIALLGVTPLPADVPPDLVPDRTARSLLVAFGDSYMSGEGASTYYQGTDEGGGNQCRRSPTAWAAMAGQQRPFDQVAFLACSGARTWNVESAVTPPARPGVPAPHPQTGEERTQLDAYLHDYGDSFTPAMVVAGVGGNDAGFSTIGLMCLAPGTCSSQGKLWTGALEQVRQNLRDTYQQLDAVFPDSPVVTVGYPDPIDLTGRCDDLALAPRERHFLHEFVTGGLNRVIAETSAEFGFHYLAAMESSLRVANLQLCDEQNQGRPGLNFIGVRSVGGVAEQRFHPKNFSHSSLHPNERGHAAMLRTFQTWLPGLTTLPARAPVTKATADTRDAGLRTVSTAGAEPQCDVLSASTDGCRTQGMQWAKGRVRMLLLTQGWLGLLPLAGIWLAAVAFFGAQRHRLAAGRE</sequence>
<evidence type="ECO:0000256" key="1">
    <source>
        <dbReference type="PIRSR" id="PIRSR637460-1"/>
    </source>
</evidence>
<reference evidence="5" key="1">
    <citation type="submission" date="2021-03" db="EMBL/GenBank/DDBJ databases">
        <title>Whole genome shotgun sequence of Actinoplanes auranticolor NBRC 12245.</title>
        <authorList>
            <person name="Komaki H."/>
            <person name="Tamura T."/>
        </authorList>
    </citation>
    <scope>NUCLEOTIDE SEQUENCE</scope>
    <source>
        <strain evidence="5">NBRC 12245</strain>
    </source>
</reference>
<feature type="transmembrane region" description="Helical" evidence="3">
    <location>
        <begin position="53"/>
        <end position="71"/>
    </location>
</feature>
<gene>
    <name evidence="5" type="ORF">Aau02nite_10440</name>
</gene>
<dbReference type="SUPFAM" id="SSF52266">
    <property type="entry name" value="SGNH hydrolase"/>
    <property type="match status" value="1"/>
</dbReference>
<evidence type="ECO:0000256" key="3">
    <source>
        <dbReference type="SAM" id="Phobius"/>
    </source>
</evidence>
<comment type="caution">
    <text evidence="5">The sequence shown here is derived from an EMBL/GenBank/DDBJ whole genome shotgun (WGS) entry which is preliminary data.</text>
</comment>
<feature type="transmembrane region" description="Helical" evidence="3">
    <location>
        <begin position="610"/>
        <end position="629"/>
    </location>
</feature>
<dbReference type="Gene3D" id="3.40.50.1110">
    <property type="entry name" value="SGNH hydrolase"/>
    <property type="match status" value="1"/>
</dbReference>
<feature type="disulfide bond" evidence="2">
    <location>
        <begin position="289"/>
        <end position="314"/>
    </location>
</feature>
<dbReference type="EMBL" id="BOQL01000011">
    <property type="protein sequence ID" value="GIM64451.1"/>
    <property type="molecule type" value="Genomic_DNA"/>
</dbReference>
<feature type="transmembrane region" description="Helical" evidence="3">
    <location>
        <begin position="228"/>
        <end position="245"/>
    </location>
</feature>
<dbReference type="InterPro" id="IPR036514">
    <property type="entry name" value="SGNH_hydro_sf"/>
</dbReference>
<keyword evidence="6" id="KW-1185">Reference proteome</keyword>
<evidence type="ECO:0000313" key="5">
    <source>
        <dbReference type="EMBL" id="GIM64451.1"/>
    </source>
</evidence>
<dbReference type="PANTHER" id="PTHR37981">
    <property type="entry name" value="LIPASE 2"/>
    <property type="match status" value="1"/>
</dbReference>
<evidence type="ECO:0000259" key="4">
    <source>
        <dbReference type="Pfam" id="PF13472"/>
    </source>
</evidence>
<dbReference type="InterPro" id="IPR013830">
    <property type="entry name" value="SGNH_hydro"/>
</dbReference>
<feature type="active site" evidence="1">
    <location>
        <position position="526"/>
    </location>
</feature>
<feature type="transmembrane region" description="Helical" evidence="3">
    <location>
        <begin position="77"/>
        <end position="98"/>
    </location>
</feature>
<feature type="active site" description="Nucleophile" evidence="1">
    <location>
        <position position="267"/>
    </location>
</feature>
<keyword evidence="3" id="KW-0472">Membrane</keyword>
<dbReference type="AlphaFoldDB" id="A0A919S5C7"/>
<evidence type="ECO:0000256" key="2">
    <source>
        <dbReference type="PIRSR" id="PIRSR637460-2"/>
    </source>
</evidence>
<keyword evidence="3" id="KW-0812">Transmembrane</keyword>
<feature type="transmembrane region" description="Helical" evidence="3">
    <location>
        <begin position="205"/>
        <end position="221"/>
    </location>
</feature>
<organism evidence="5 6">
    <name type="scientific">Actinoplanes auranticolor</name>
    <dbReference type="NCBI Taxonomy" id="47988"/>
    <lineage>
        <taxon>Bacteria</taxon>
        <taxon>Bacillati</taxon>
        <taxon>Actinomycetota</taxon>
        <taxon>Actinomycetes</taxon>
        <taxon>Micromonosporales</taxon>
        <taxon>Micromonosporaceae</taxon>
        <taxon>Actinoplanes</taxon>
    </lineage>
</organism>
<name>A0A919S5C7_9ACTN</name>
<keyword evidence="2" id="KW-1015">Disulfide bond</keyword>
<proteinExistence type="predicted"/>
<feature type="transmembrane region" description="Helical" evidence="3">
    <location>
        <begin position="143"/>
        <end position="166"/>
    </location>
</feature>
<dbReference type="GO" id="GO:0006629">
    <property type="term" value="P:lipid metabolic process"/>
    <property type="evidence" value="ECO:0007669"/>
    <property type="project" value="TreeGrafter"/>
</dbReference>
<feature type="transmembrane region" description="Helical" evidence="3">
    <location>
        <begin position="25"/>
        <end position="41"/>
    </location>
</feature>
<feature type="disulfide bond" evidence="2">
    <location>
        <begin position="437"/>
        <end position="489"/>
    </location>
</feature>
<dbReference type="Pfam" id="PF13472">
    <property type="entry name" value="Lipase_GDSL_2"/>
    <property type="match status" value="1"/>
</dbReference>
<feature type="transmembrane region" description="Helical" evidence="3">
    <location>
        <begin position="178"/>
        <end position="199"/>
    </location>
</feature>
<keyword evidence="3" id="KW-1133">Transmembrane helix</keyword>
<dbReference type="PANTHER" id="PTHR37981:SF1">
    <property type="entry name" value="SGNH HYDROLASE-TYPE ESTERASE DOMAIN-CONTAINING PROTEIN"/>
    <property type="match status" value="1"/>
</dbReference>